<evidence type="ECO:0000313" key="2">
    <source>
        <dbReference type="Proteomes" id="UP001430953"/>
    </source>
</evidence>
<sequence>MKQRPGGIFASLLVIYSALTRTFSVDRSKGKKKRSLANYLDLISFYKKKKKKKKEKDLKLISGCSLPVSPLASPWRAQAHPFLSHGHLANLTPGESGSTRERERDEAVISSISLLDNSCTRCQRIVRNVGTDPASSTTRYESACTAEVTGFVAKRTDAIRVYLSRFSERQKCGIRRNREEQKCGCGRRETTYRKPFVTGCTDISRVARYLVRRQRSHLFHIERGEGDAGIARRVPFTAFSSLFLTSPPVPPVLPLYSVRSRVVIFCRRVRIQVEERQILSGQFFFSRRQHLANDVSIASVETSRSERRHVITGGTIPSLLLLGPWPGSAECFNPSAGLLSSSGQFMSTSESFRLGIILRGKKKKKIWFVYIVSGGLTRSLNRTAFAPGWYLPGICCFASIVTPARLNNSYKSLRRIT</sequence>
<dbReference type="AlphaFoldDB" id="A0AAW2ECC4"/>
<keyword evidence="2" id="KW-1185">Reference proteome</keyword>
<proteinExistence type="predicted"/>
<gene>
    <name evidence="1" type="ORF">PUN28_019990</name>
</gene>
<reference evidence="1 2" key="1">
    <citation type="submission" date="2023-03" db="EMBL/GenBank/DDBJ databases">
        <title>High recombination rates correlate with genetic variation in Cardiocondyla obscurior ants.</title>
        <authorList>
            <person name="Errbii M."/>
        </authorList>
    </citation>
    <scope>NUCLEOTIDE SEQUENCE [LARGE SCALE GENOMIC DNA]</scope>
    <source>
        <strain evidence="1">Alpha-2009</strain>
        <tissue evidence="1">Whole body</tissue>
    </source>
</reference>
<protein>
    <submittedName>
        <fullName evidence="1">Uncharacterized protein</fullName>
    </submittedName>
</protein>
<evidence type="ECO:0000313" key="1">
    <source>
        <dbReference type="EMBL" id="KAL0099941.1"/>
    </source>
</evidence>
<name>A0AAW2ECC4_9HYME</name>
<comment type="caution">
    <text evidence="1">The sequence shown here is derived from an EMBL/GenBank/DDBJ whole genome shotgun (WGS) entry which is preliminary data.</text>
</comment>
<organism evidence="1 2">
    <name type="scientific">Cardiocondyla obscurior</name>
    <dbReference type="NCBI Taxonomy" id="286306"/>
    <lineage>
        <taxon>Eukaryota</taxon>
        <taxon>Metazoa</taxon>
        <taxon>Ecdysozoa</taxon>
        <taxon>Arthropoda</taxon>
        <taxon>Hexapoda</taxon>
        <taxon>Insecta</taxon>
        <taxon>Pterygota</taxon>
        <taxon>Neoptera</taxon>
        <taxon>Endopterygota</taxon>
        <taxon>Hymenoptera</taxon>
        <taxon>Apocrita</taxon>
        <taxon>Aculeata</taxon>
        <taxon>Formicoidea</taxon>
        <taxon>Formicidae</taxon>
        <taxon>Myrmicinae</taxon>
        <taxon>Cardiocondyla</taxon>
    </lineage>
</organism>
<accession>A0AAW2ECC4</accession>
<dbReference type="EMBL" id="JADYXP020000027">
    <property type="protein sequence ID" value="KAL0099941.1"/>
    <property type="molecule type" value="Genomic_DNA"/>
</dbReference>
<dbReference type="Proteomes" id="UP001430953">
    <property type="component" value="Unassembled WGS sequence"/>
</dbReference>